<dbReference type="GO" id="GO:0016020">
    <property type="term" value="C:membrane"/>
    <property type="evidence" value="ECO:0007669"/>
    <property type="project" value="InterPro"/>
</dbReference>
<protein>
    <recommendedName>
        <fullName evidence="4">Sodium/glutamate symporter</fullName>
    </recommendedName>
</protein>
<proteinExistence type="predicted"/>
<dbReference type="PANTHER" id="PTHR36178">
    <property type="entry name" value="SLR0625 PROTEIN"/>
    <property type="match status" value="1"/>
</dbReference>
<reference evidence="3" key="1">
    <citation type="submission" date="2021-01" db="EMBL/GenBank/DDBJ databases">
        <authorList>
            <person name="Corre E."/>
            <person name="Pelletier E."/>
            <person name="Niang G."/>
            <person name="Scheremetjew M."/>
            <person name="Finn R."/>
            <person name="Kale V."/>
            <person name="Holt S."/>
            <person name="Cochrane G."/>
            <person name="Meng A."/>
            <person name="Brown T."/>
            <person name="Cohen L."/>
        </authorList>
    </citation>
    <scope>NUCLEOTIDE SEQUENCE</scope>
    <source>
        <strain evidence="3">ATCC 50979</strain>
    </source>
</reference>
<feature type="transmembrane region" description="Helical" evidence="2">
    <location>
        <begin position="328"/>
        <end position="352"/>
    </location>
</feature>
<organism evidence="3">
    <name type="scientific">Sexangularia sp. CB-2014</name>
    <dbReference type="NCBI Taxonomy" id="1486929"/>
    <lineage>
        <taxon>Eukaryota</taxon>
        <taxon>Amoebozoa</taxon>
        <taxon>Tubulinea</taxon>
        <taxon>Elardia</taxon>
        <taxon>Arcellinida</taxon>
        <taxon>Arcellinida incertae sedis</taxon>
        <taxon>Sexangularia</taxon>
    </lineage>
</organism>
<feature type="transmembrane region" description="Helical" evidence="2">
    <location>
        <begin position="423"/>
        <end position="442"/>
    </location>
</feature>
<dbReference type="Pfam" id="PF03616">
    <property type="entry name" value="Glt_symporter"/>
    <property type="match status" value="1"/>
</dbReference>
<dbReference type="AlphaFoldDB" id="A0A7S1V886"/>
<dbReference type="PANTHER" id="PTHR36178:SF1">
    <property type="entry name" value="SODIUM_GLUTAMATE SYMPORTER"/>
    <property type="match status" value="1"/>
</dbReference>
<dbReference type="InterPro" id="IPR004445">
    <property type="entry name" value="GltS"/>
</dbReference>
<dbReference type="GO" id="GO:0015813">
    <property type="term" value="P:L-glutamate transmembrane transport"/>
    <property type="evidence" value="ECO:0007669"/>
    <property type="project" value="InterPro"/>
</dbReference>
<name>A0A7S1V886_9EUKA</name>
<keyword evidence="2" id="KW-0812">Transmembrane</keyword>
<feature type="transmembrane region" description="Helical" evidence="2">
    <location>
        <begin position="235"/>
        <end position="257"/>
    </location>
</feature>
<feature type="transmembrane region" description="Helical" evidence="2">
    <location>
        <begin position="364"/>
        <end position="384"/>
    </location>
</feature>
<evidence type="ECO:0008006" key="4">
    <source>
        <dbReference type="Google" id="ProtNLM"/>
    </source>
</evidence>
<dbReference type="GO" id="GO:0015501">
    <property type="term" value="F:glutamate:sodium symporter activity"/>
    <property type="evidence" value="ECO:0007669"/>
    <property type="project" value="InterPro"/>
</dbReference>
<feature type="transmembrane region" description="Helical" evidence="2">
    <location>
        <begin position="263"/>
        <end position="284"/>
    </location>
</feature>
<feature type="transmembrane region" description="Helical" evidence="2">
    <location>
        <begin position="31"/>
        <end position="53"/>
    </location>
</feature>
<feature type="transmembrane region" description="Helical" evidence="2">
    <location>
        <begin position="65"/>
        <end position="83"/>
    </location>
</feature>
<sequence>MSFISTFIAASILLLVGKIVRFFVRPLQLAFVPSSVVGGLLGLLATSLAAGIPQVDTAVDAAREVPGILINIVFASMFLGTTLPKVQVLWGRARPNFLYGMSVAWSQWFIATLFTAAVLIPVFHRDLVPPYFTLIIPLGFAGGHGTAAALGALLEKEPYNWIGATDVALAAATVGLVSSVCGGTLLVSIGLRMGCLTQVRMVSSLSRLTLRGVNDPADRRPIAGFQTVSSDSIDVLALHLAIVGVAIGLGAGLQALLALAAPVFGTLPLFVYAMIGGLVLQLIIQRVDRQLQLVDGGLLERISGAALDYLVVSAMASVRISAVRDALAPFLALCVVCIVWNMFMVLVVARQLIGRKNHFFEHAIAVYGQALGIVAAGLMLLRIVDPQAKTPVPAAFGLKQLLHSPFMGGGLFTALSLPLMHNLGIWPMVGLSGGVAALFWTLSICTKDTPLDDLATATGGINGVDSDGDSDDDSRGTAGLSAGGDTFDFNPNAVPRDGDLIDEASFRSAMSDGGLIDDAF</sequence>
<feature type="region of interest" description="Disordered" evidence="1">
    <location>
        <begin position="462"/>
        <end position="495"/>
    </location>
</feature>
<feature type="transmembrane region" description="Helical" evidence="2">
    <location>
        <begin position="167"/>
        <end position="191"/>
    </location>
</feature>
<evidence type="ECO:0000256" key="2">
    <source>
        <dbReference type="SAM" id="Phobius"/>
    </source>
</evidence>
<accession>A0A7S1V886</accession>
<dbReference type="EMBL" id="HBGL01004136">
    <property type="protein sequence ID" value="CAD9291283.1"/>
    <property type="molecule type" value="Transcribed_RNA"/>
</dbReference>
<feature type="transmembrane region" description="Helical" evidence="2">
    <location>
        <begin position="103"/>
        <end position="124"/>
    </location>
</feature>
<feature type="transmembrane region" description="Helical" evidence="2">
    <location>
        <begin position="131"/>
        <end position="155"/>
    </location>
</feature>
<keyword evidence="2" id="KW-0472">Membrane</keyword>
<evidence type="ECO:0000313" key="3">
    <source>
        <dbReference type="EMBL" id="CAD9291283.1"/>
    </source>
</evidence>
<gene>
    <name evidence="3" type="ORF">SSP0437_LOCUS3180</name>
</gene>
<evidence type="ECO:0000256" key="1">
    <source>
        <dbReference type="SAM" id="MobiDB-lite"/>
    </source>
</evidence>
<keyword evidence="2" id="KW-1133">Transmembrane helix</keyword>